<dbReference type="EMBL" id="BAAANE010000011">
    <property type="protein sequence ID" value="GAA1658033.1"/>
    <property type="molecule type" value="Genomic_DNA"/>
</dbReference>
<sequence length="222" mass="23304">MTATDTTGSPWTPASAAVAAVEEAVRQIAREPDDDPSQPEPSSDPAGSADLLAALARLRAVQDRLAAWEPLLIGAARSRGASWAAIAPALGVASRQAAESRYLRLNSHAADPSGMTGEQRVQAARARRAGDRAVARWAHSNAATLRRLAAQVTALDDLDEATQTSVDRIHHALGDEDSTTLLAPLAEAGPKLEESNPVLAGQIAGINTTTDQLRRNQATNTR</sequence>
<proteinExistence type="predicted"/>
<organism evidence="2 3">
    <name type="scientific">Kribbella alba</name>
    <dbReference type="NCBI Taxonomy" id="190197"/>
    <lineage>
        <taxon>Bacteria</taxon>
        <taxon>Bacillati</taxon>
        <taxon>Actinomycetota</taxon>
        <taxon>Actinomycetes</taxon>
        <taxon>Propionibacteriales</taxon>
        <taxon>Kribbellaceae</taxon>
        <taxon>Kribbella</taxon>
    </lineage>
</organism>
<name>A0ABP4RPR1_9ACTN</name>
<dbReference type="Proteomes" id="UP001501319">
    <property type="component" value="Unassembled WGS sequence"/>
</dbReference>
<feature type="region of interest" description="Disordered" evidence="1">
    <location>
        <begin position="28"/>
        <end position="47"/>
    </location>
</feature>
<evidence type="ECO:0000313" key="2">
    <source>
        <dbReference type="EMBL" id="GAA1658033.1"/>
    </source>
</evidence>
<evidence type="ECO:0000256" key="1">
    <source>
        <dbReference type="SAM" id="MobiDB-lite"/>
    </source>
</evidence>
<dbReference type="RefSeq" id="WP_344115830.1">
    <property type="nucleotide sequence ID" value="NZ_BAAANE010000011.1"/>
</dbReference>
<reference evidence="3" key="1">
    <citation type="journal article" date="2019" name="Int. J. Syst. Evol. Microbiol.">
        <title>The Global Catalogue of Microorganisms (GCM) 10K type strain sequencing project: providing services to taxonomists for standard genome sequencing and annotation.</title>
        <authorList>
            <consortium name="The Broad Institute Genomics Platform"/>
            <consortium name="The Broad Institute Genome Sequencing Center for Infectious Disease"/>
            <person name="Wu L."/>
            <person name="Ma J."/>
        </authorList>
    </citation>
    <scope>NUCLEOTIDE SEQUENCE [LARGE SCALE GENOMIC DNA]</scope>
    <source>
        <strain evidence="3">JCM 14306</strain>
    </source>
</reference>
<keyword evidence="3" id="KW-1185">Reference proteome</keyword>
<protein>
    <recommendedName>
        <fullName evidence="4">HSP18 transcriptional regulator</fullName>
    </recommendedName>
</protein>
<accession>A0ABP4RPR1</accession>
<gene>
    <name evidence="2" type="ORF">GCM10009744_59040</name>
</gene>
<comment type="caution">
    <text evidence="2">The sequence shown here is derived from an EMBL/GenBank/DDBJ whole genome shotgun (WGS) entry which is preliminary data.</text>
</comment>
<evidence type="ECO:0008006" key="4">
    <source>
        <dbReference type="Google" id="ProtNLM"/>
    </source>
</evidence>
<evidence type="ECO:0000313" key="3">
    <source>
        <dbReference type="Proteomes" id="UP001501319"/>
    </source>
</evidence>